<name>A0A081CYG5_9HYPH</name>
<dbReference type="RefSeq" id="WP_045231245.1">
    <property type="nucleotide sequence ID" value="NZ_BBJU01000019.1"/>
</dbReference>
<evidence type="ECO:0000313" key="3">
    <source>
        <dbReference type="Proteomes" id="UP000028701"/>
    </source>
</evidence>
<dbReference type="Proteomes" id="UP000028701">
    <property type="component" value="Unassembled WGS sequence"/>
</dbReference>
<keyword evidence="1" id="KW-0732">Signal</keyword>
<organism evidence="2 3">
    <name type="scientific">Agrobacterium rubi TR3 = NBRC 13261</name>
    <dbReference type="NCBI Taxonomy" id="1368415"/>
    <lineage>
        <taxon>Bacteria</taxon>
        <taxon>Pseudomonadati</taxon>
        <taxon>Pseudomonadota</taxon>
        <taxon>Alphaproteobacteria</taxon>
        <taxon>Hyphomicrobiales</taxon>
        <taxon>Rhizobiaceae</taxon>
        <taxon>Rhizobium/Agrobacterium group</taxon>
        <taxon>Agrobacterium</taxon>
    </lineage>
</organism>
<proteinExistence type="predicted"/>
<accession>A0A081CYG5</accession>
<dbReference type="EMBL" id="BBJU01000019">
    <property type="protein sequence ID" value="GAK71711.1"/>
    <property type="molecule type" value="Genomic_DNA"/>
</dbReference>
<sequence>MRRQFLAASFASLIALPAAASSGDAWQEFAADVQAKCLAASKGAITDAKALVDPTGSEHYGLAIVTGKAKGTDTTVSHICVYDKKTKAAELGGELSGDTVKVEMPGSTTP</sequence>
<comment type="caution">
    <text evidence="2">The sequence shown here is derived from an EMBL/GenBank/DDBJ whole genome shotgun (WGS) entry which is preliminary data.</text>
</comment>
<dbReference type="AlphaFoldDB" id="A0A081CYG5"/>
<reference evidence="2 3" key="1">
    <citation type="submission" date="2014-08" db="EMBL/GenBank/DDBJ databases">
        <title>Whole genome shotgun sequence of Rhizobium rubi NBRC 13261.</title>
        <authorList>
            <person name="Katano-Makiyama Y."/>
            <person name="Hosoyama A."/>
            <person name="Hashimoto M."/>
            <person name="Hosoyama Y."/>
            <person name="Noguchi M."/>
            <person name="Tsuchikane K."/>
            <person name="Uohara A."/>
            <person name="Ohji S."/>
            <person name="Ichikawa N."/>
            <person name="Kimura A."/>
            <person name="Yamazoe A."/>
            <person name="Fujita N."/>
        </authorList>
    </citation>
    <scope>NUCLEOTIDE SEQUENCE [LARGE SCALE GENOMIC DNA]</scope>
    <source>
        <strain evidence="2 3">NBRC 13261</strain>
    </source>
</reference>
<feature type="signal peptide" evidence="1">
    <location>
        <begin position="1"/>
        <end position="20"/>
    </location>
</feature>
<evidence type="ECO:0000313" key="2">
    <source>
        <dbReference type="EMBL" id="GAK71711.1"/>
    </source>
</evidence>
<evidence type="ECO:0000256" key="1">
    <source>
        <dbReference type="SAM" id="SignalP"/>
    </source>
</evidence>
<gene>
    <name evidence="2" type="ORF">RRU01S_19_01160</name>
</gene>
<dbReference type="eggNOG" id="ENOG5033M4M">
    <property type="taxonomic scope" value="Bacteria"/>
</dbReference>
<dbReference type="OrthoDB" id="7776561at2"/>
<protein>
    <submittedName>
        <fullName evidence="2">Uncharacterized protein</fullName>
    </submittedName>
</protein>
<feature type="chain" id="PRO_5001756257" evidence="1">
    <location>
        <begin position="21"/>
        <end position="110"/>
    </location>
</feature>